<dbReference type="InterPro" id="IPR002491">
    <property type="entry name" value="ABC_transptr_periplasmic_BD"/>
</dbReference>
<proteinExistence type="predicted"/>
<dbReference type="RefSeq" id="WP_307262739.1">
    <property type="nucleotide sequence ID" value="NZ_JAUSVL010000001.1"/>
</dbReference>
<organism evidence="3 4">
    <name type="scientific">Oligosphaera ethanolica</name>
    <dbReference type="NCBI Taxonomy" id="760260"/>
    <lineage>
        <taxon>Bacteria</taxon>
        <taxon>Pseudomonadati</taxon>
        <taxon>Lentisphaerota</taxon>
        <taxon>Oligosphaeria</taxon>
        <taxon>Oligosphaerales</taxon>
        <taxon>Oligosphaeraceae</taxon>
        <taxon>Oligosphaera</taxon>
    </lineage>
</organism>
<dbReference type="PROSITE" id="PS50983">
    <property type="entry name" value="FE_B12_PBP"/>
    <property type="match status" value="1"/>
</dbReference>
<keyword evidence="4" id="KW-1185">Reference proteome</keyword>
<gene>
    <name evidence="3" type="ORF">J3R75_002922</name>
</gene>
<dbReference type="AlphaFoldDB" id="A0AAE4APS0"/>
<accession>A0AAE4APS0</accession>
<dbReference type="PANTHER" id="PTHR30535:SF34">
    <property type="entry name" value="MOLYBDATE-BINDING PROTEIN MOLA"/>
    <property type="match status" value="1"/>
</dbReference>
<dbReference type="SUPFAM" id="SSF53807">
    <property type="entry name" value="Helical backbone' metal receptor"/>
    <property type="match status" value="1"/>
</dbReference>
<dbReference type="InterPro" id="IPR054828">
    <property type="entry name" value="Vit_B12_bind_prot"/>
</dbReference>
<dbReference type="PANTHER" id="PTHR30535">
    <property type="entry name" value="VITAMIN B12-BINDING PROTEIN"/>
    <property type="match status" value="1"/>
</dbReference>
<dbReference type="Gene3D" id="3.40.50.1980">
    <property type="entry name" value="Nitrogenase molybdenum iron protein domain"/>
    <property type="match status" value="2"/>
</dbReference>
<keyword evidence="1" id="KW-0732">Signal</keyword>
<protein>
    <submittedName>
        <fullName evidence="3">Iron complex transport system substrate-binding protein</fullName>
    </submittedName>
</protein>
<dbReference type="NCBIfam" id="NF038402">
    <property type="entry name" value="TroA_like"/>
    <property type="match status" value="1"/>
</dbReference>
<comment type="caution">
    <text evidence="3">The sequence shown here is derived from an EMBL/GenBank/DDBJ whole genome shotgun (WGS) entry which is preliminary data.</text>
</comment>
<dbReference type="InterPro" id="IPR050902">
    <property type="entry name" value="ABC_Transporter_SBP"/>
</dbReference>
<name>A0AAE4APS0_9BACT</name>
<dbReference type="EMBL" id="JAUSVL010000001">
    <property type="protein sequence ID" value="MDQ0290815.1"/>
    <property type="molecule type" value="Genomic_DNA"/>
</dbReference>
<reference evidence="3" key="1">
    <citation type="submission" date="2023-07" db="EMBL/GenBank/DDBJ databases">
        <title>Genomic Encyclopedia of Type Strains, Phase IV (KMG-IV): sequencing the most valuable type-strain genomes for metagenomic binning, comparative biology and taxonomic classification.</title>
        <authorList>
            <person name="Goeker M."/>
        </authorList>
    </citation>
    <scope>NUCLEOTIDE SEQUENCE</scope>
    <source>
        <strain evidence="3">DSM 24202</strain>
    </source>
</reference>
<dbReference type="Pfam" id="PF01497">
    <property type="entry name" value="Peripla_BP_2"/>
    <property type="match status" value="1"/>
</dbReference>
<evidence type="ECO:0000259" key="2">
    <source>
        <dbReference type="PROSITE" id="PS50983"/>
    </source>
</evidence>
<evidence type="ECO:0000256" key="1">
    <source>
        <dbReference type="ARBA" id="ARBA00022729"/>
    </source>
</evidence>
<sequence>MRDQEAGASASASASARAGVGAGVADASVAGGRFASARRIVSFAPSLTEMLFALGLGERVVGVSEYCVYPPEAKALPKVGGFLNPNVEMVVRLRADCVVLFANHDKVVKQLAQLGIPTLVVRGDTLSEIMATFAVLGREFECEERSDAILADIDARMTRIRTRCAERPPLRVLTVIWRERGVGTLRGLQAAANDGYYSELLRLAGARALPQGTASKYPSLSVEGILELNPDVVFELVNDITVTSAADLAQVRADWQVLPELAAVKNERLYIITDDYATIPGPRFILLAEKLARHLHPDIDWDR</sequence>
<feature type="domain" description="Fe/B12 periplasmic-binding" evidence="2">
    <location>
        <begin position="39"/>
        <end position="299"/>
    </location>
</feature>
<evidence type="ECO:0000313" key="3">
    <source>
        <dbReference type="EMBL" id="MDQ0290815.1"/>
    </source>
</evidence>
<dbReference type="Proteomes" id="UP001238163">
    <property type="component" value="Unassembled WGS sequence"/>
</dbReference>
<evidence type="ECO:0000313" key="4">
    <source>
        <dbReference type="Proteomes" id="UP001238163"/>
    </source>
</evidence>